<feature type="compositionally biased region" description="Low complexity" evidence="1">
    <location>
        <begin position="21"/>
        <end position="30"/>
    </location>
</feature>
<dbReference type="PANTHER" id="PTHR15615:SF27">
    <property type="entry name" value="PHO85 CYCLIN CLG1"/>
    <property type="match status" value="1"/>
</dbReference>
<dbReference type="CDD" id="cd20557">
    <property type="entry name" value="CYCLIN_ScPCL1-like"/>
    <property type="match status" value="1"/>
</dbReference>
<evidence type="ECO:0000313" key="3">
    <source>
        <dbReference type="Proteomes" id="UP000789570"/>
    </source>
</evidence>
<dbReference type="GO" id="GO:0005634">
    <property type="term" value="C:nucleus"/>
    <property type="evidence" value="ECO:0007669"/>
    <property type="project" value="TreeGrafter"/>
</dbReference>
<dbReference type="InterPro" id="IPR013922">
    <property type="entry name" value="Cyclin_PHO80-like"/>
</dbReference>
<dbReference type="GO" id="GO:0000307">
    <property type="term" value="C:cyclin-dependent protein kinase holoenzyme complex"/>
    <property type="evidence" value="ECO:0007669"/>
    <property type="project" value="TreeGrafter"/>
</dbReference>
<organism evidence="2 3">
    <name type="scientific">Funneliformis caledonium</name>
    <dbReference type="NCBI Taxonomy" id="1117310"/>
    <lineage>
        <taxon>Eukaryota</taxon>
        <taxon>Fungi</taxon>
        <taxon>Fungi incertae sedis</taxon>
        <taxon>Mucoromycota</taxon>
        <taxon>Glomeromycotina</taxon>
        <taxon>Glomeromycetes</taxon>
        <taxon>Glomerales</taxon>
        <taxon>Glomeraceae</taxon>
        <taxon>Funneliformis</taxon>
    </lineage>
</organism>
<dbReference type="EMBL" id="CAJVPQ010003651">
    <property type="protein sequence ID" value="CAG8634017.1"/>
    <property type="molecule type" value="Genomic_DNA"/>
</dbReference>
<accession>A0A9N9DBP1</accession>
<protein>
    <submittedName>
        <fullName evidence="2">17822_t:CDS:1</fullName>
    </submittedName>
</protein>
<dbReference type="AlphaFoldDB" id="A0A9N9DBP1"/>
<feature type="compositionally biased region" description="Polar residues" evidence="1">
    <location>
        <begin position="1"/>
        <end position="20"/>
    </location>
</feature>
<reference evidence="2" key="1">
    <citation type="submission" date="2021-06" db="EMBL/GenBank/DDBJ databases">
        <authorList>
            <person name="Kallberg Y."/>
            <person name="Tangrot J."/>
            <person name="Rosling A."/>
        </authorList>
    </citation>
    <scope>NUCLEOTIDE SEQUENCE</scope>
    <source>
        <strain evidence="2">UK204</strain>
    </source>
</reference>
<keyword evidence="3" id="KW-1185">Reference proteome</keyword>
<dbReference type="OrthoDB" id="286814at2759"/>
<comment type="caution">
    <text evidence="2">The sequence shown here is derived from an EMBL/GenBank/DDBJ whole genome shotgun (WGS) entry which is preliminary data.</text>
</comment>
<dbReference type="Proteomes" id="UP000789570">
    <property type="component" value="Unassembled WGS sequence"/>
</dbReference>
<evidence type="ECO:0000313" key="2">
    <source>
        <dbReference type="EMBL" id="CAG8634017.1"/>
    </source>
</evidence>
<name>A0A9N9DBP1_9GLOM</name>
<dbReference type="Gene3D" id="1.10.472.10">
    <property type="entry name" value="Cyclin-like"/>
    <property type="match status" value="1"/>
</dbReference>
<gene>
    <name evidence="2" type="ORF">FCALED_LOCUS10217</name>
</gene>
<feature type="region of interest" description="Disordered" evidence="1">
    <location>
        <begin position="1"/>
        <end position="33"/>
    </location>
</feature>
<dbReference type="PANTHER" id="PTHR15615">
    <property type="match status" value="1"/>
</dbReference>
<sequence length="486" mass="57064">MHVASTWKSVKSKPTQPSLRPNNNPKGLGNKKNDAYVQNTKRIVKTSALSQHQNKQPIKKWIVITKDPEQKFERENNKLVNKNPHTRKFNDENYENSCSAKIQYHDKRTVDNSTRTSVLSSWISSTNDIDKVSTENETVLNKGCVPLQSHYHNTNQIVTNQIVTQTELTRFPSYSSASSQSSLTDHSLYSGCDIGSQPTNYTSPVMTPTEEQTKESVCEQDENVQDVRTQYWITSLYDIYLVTQKFNRSENMHNNYLETIRYVILAIWDTSYGNEFHDWMEQVLQLSGTNCRIIELALYYLLRFKRCLSHSNVGLTSYKFPRRYIHNYSRFTVSEEPCPKSQDSIKSLPALVSSIILAWKFYQDENFKTRHWAYFTGYTAEQLNVFERDFLRMIDYNVFIKENSFKQWLRFLHSHMQAICGPGLNVRCAYLLPQNRGRINEFMKSLRMLNIEEMERIMKENVDRGKKKERVHILNLEDIKRIMEKL</sequence>
<evidence type="ECO:0000256" key="1">
    <source>
        <dbReference type="SAM" id="MobiDB-lite"/>
    </source>
</evidence>
<proteinExistence type="predicted"/>
<dbReference type="GO" id="GO:0016538">
    <property type="term" value="F:cyclin-dependent protein serine/threonine kinase regulator activity"/>
    <property type="evidence" value="ECO:0007669"/>
    <property type="project" value="TreeGrafter"/>
</dbReference>
<dbReference type="GO" id="GO:0019901">
    <property type="term" value="F:protein kinase binding"/>
    <property type="evidence" value="ECO:0007669"/>
    <property type="project" value="InterPro"/>
</dbReference>